<organism evidence="5 6">
    <name type="scientific">Ferrovibrio xuzhouensis</name>
    <dbReference type="NCBI Taxonomy" id="1576914"/>
    <lineage>
        <taxon>Bacteria</taxon>
        <taxon>Pseudomonadati</taxon>
        <taxon>Pseudomonadota</taxon>
        <taxon>Alphaproteobacteria</taxon>
        <taxon>Rhodospirillales</taxon>
        <taxon>Rhodospirillaceae</taxon>
        <taxon>Ferrovibrio</taxon>
    </lineage>
</organism>
<dbReference type="PRINTS" id="PR00040">
    <property type="entry name" value="HTHMERR"/>
</dbReference>
<dbReference type="InterPro" id="IPR000551">
    <property type="entry name" value="MerR-type_HTH_dom"/>
</dbReference>
<dbReference type="SMART" id="SM00422">
    <property type="entry name" value="HTH_MERR"/>
    <property type="match status" value="1"/>
</dbReference>
<gene>
    <name evidence="5" type="ORF">ACFOOQ_00745</name>
</gene>
<evidence type="ECO:0000256" key="1">
    <source>
        <dbReference type="ARBA" id="ARBA00023015"/>
    </source>
</evidence>
<dbReference type="Pfam" id="PF09278">
    <property type="entry name" value="MerR-DNA-bind"/>
    <property type="match status" value="1"/>
</dbReference>
<evidence type="ECO:0000313" key="5">
    <source>
        <dbReference type="EMBL" id="MFC3674048.1"/>
    </source>
</evidence>
<dbReference type="CDD" id="cd04770">
    <property type="entry name" value="HTH_HMRTR"/>
    <property type="match status" value="1"/>
</dbReference>
<dbReference type="InterPro" id="IPR047057">
    <property type="entry name" value="MerR_fam"/>
</dbReference>
<keyword evidence="2" id="KW-0238">DNA-binding</keyword>
<dbReference type="PANTHER" id="PTHR30204:SF94">
    <property type="entry name" value="HEAVY METAL-DEPENDENT TRANSCRIPTIONAL REGULATOR HI_0293-RELATED"/>
    <property type="match status" value="1"/>
</dbReference>
<keyword evidence="1" id="KW-0805">Transcription regulation</keyword>
<evidence type="ECO:0000259" key="4">
    <source>
        <dbReference type="PROSITE" id="PS50937"/>
    </source>
</evidence>
<dbReference type="Gene3D" id="1.10.1660.10">
    <property type="match status" value="1"/>
</dbReference>
<evidence type="ECO:0000313" key="6">
    <source>
        <dbReference type="Proteomes" id="UP001595711"/>
    </source>
</evidence>
<proteinExistence type="predicted"/>
<dbReference type="PANTHER" id="PTHR30204">
    <property type="entry name" value="REDOX-CYCLING DRUG-SENSING TRANSCRIPTIONAL ACTIVATOR SOXR"/>
    <property type="match status" value="1"/>
</dbReference>
<dbReference type="PROSITE" id="PS50937">
    <property type="entry name" value="HTH_MERR_2"/>
    <property type="match status" value="1"/>
</dbReference>
<dbReference type="RefSeq" id="WP_379720282.1">
    <property type="nucleotide sequence ID" value="NZ_JBHRYJ010000001.1"/>
</dbReference>
<comment type="caution">
    <text evidence="5">The sequence shown here is derived from an EMBL/GenBank/DDBJ whole genome shotgun (WGS) entry which is preliminary data.</text>
</comment>
<dbReference type="InterPro" id="IPR015358">
    <property type="entry name" value="Tscrpt_reg_MerR_DNA-bd"/>
</dbReference>
<dbReference type="InterPro" id="IPR009061">
    <property type="entry name" value="DNA-bd_dom_put_sf"/>
</dbReference>
<dbReference type="Pfam" id="PF00376">
    <property type="entry name" value="MerR"/>
    <property type="match status" value="1"/>
</dbReference>
<name>A0ABV7VAD1_9PROT</name>
<reference evidence="6" key="1">
    <citation type="journal article" date="2019" name="Int. J. Syst. Evol. Microbiol.">
        <title>The Global Catalogue of Microorganisms (GCM) 10K type strain sequencing project: providing services to taxonomists for standard genome sequencing and annotation.</title>
        <authorList>
            <consortium name="The Broad Institute Genomics Platform"/>
            <consortium name="The Broad Institute Genome Sequencing Center for Infectious Disease"/>
            <person name="Wu L."/>
            <person name="Ma J."/>
        </authorList>
    </citation>
    <scope>NUCLEOTIDE SEQUENCE [LARGE SCALE GENOMIC DNA]</scope>
    <source>
        <strain evidence="6">KCTC 42182</strain>
    </source>
</reference>
<protein>
    <submittedName>
        <fullName evidence="5">Heavy metal-responsive transcriptional regulator</fullName>
    </submittedName>
</protein>
<sequence>MNIGSVARQSGVTVETLRYYEREGLIVSAGRDANGYRRFEQEAVRRVQFIKRAQEAGFSLKDINGLLSFRASPTTSCPDIRELALLKIDEIDAKIAALARMRTVLATWAEECRDTATISECPILDALEAREEP</sequence>
<keyword evidence="3" id="KW-0804">Transcription</keyword>
<accession>A0ABV7VAD1</accession>
<keyword evidence="6" id="KW-1185">Reference proteome</keyword>
<feature type="domain" description="HTH merR-type" evidence="4">
    <location>
        <begin position="1"/>
        <end position="69"/>
    </location>
</feature>
<dbReference type="PROSITE" id="PS00552">
    <property type="entry name" value="HTH_MERR_1"/>
    <property type="match status" value="1"/>
</dbReference>
<evidence type="ECO:0000256" key="2">
    <source>
        <dbReference type="ARBA" id="ARBA00023125"/>
    </source>
</evidence>
<dbReference type="SUPFAM" id="SSF46955">
    <property type="entry name" value="Putative DNA-binding domain"/>
    <property type="match status" value="1"/>
</dbReference>
<dbReference type="Proteomes" id="UP001595711">
    <property type="component" value="Unassembled WGS sequence"/>
</dbReference>
<evidence type="ECO:0000256" key="3">
    <source>
        <dbReference type="ARBA" id="ARBA00023163"/>
    </source>
</evidence>
<dbReference type="EMBL" id="JBHRYJ010000001">
    <property type="protein sequence ID" value="MFC3674048.1"/>
    <property type="molecule type" value="Genomic_DNA"/>
</dbReference>